<dbReference type="PANTHER" id="PTHR43289:SF6">
    <property type="entry name" value="SERINE_THREONINE-PROTEIN KINASE NEKL-3"/>
    <property type="match status" value="1"/>
</dbReference>
<dbReference type="SMART" id="SM00220">
    <property type="entry name" value="S_TKc"/>
    <property type="match status" value="1"/>
</dbReference>
<feature type="non-terminal residue" evidence="8">
    <location>
        <position position="241"/>
    </location>
</feature>
<dbReference type="EMBL" id="JBHTHX010000402">
    <property type="protein sequence ID" value="MFD0885636.1"/>
    <property type="molecule type" value="Genomic_DNA"/>
</dbReference>
<evidence type="ECO:0000313" key="8">
    <source>
        <dbReference type="EMBL" id="MFD0885636.1"/>
    </source>
</evidence>
<keyword evidence="9" id="KW-1185">Reference proteome</keyword>
<gene>
    <name evidence="8" type="ORF">ACFQ08_13865</name>
</gene>
<dbReference type="Pfam" id="PF00069">
    <property type="entry name" value="Pkinase"/>
    <property type="match status" value="1"/>
</dbReference>
<evidence type="ECO:0000313" key="9">
    <source>
        <dbReference type="Proteomes" id="UP001597024"/>
    </source>
</evidence>
<evidence type="ECO:0000259" key="7">
    <source>
        <dbReference type="PROSITE" id="PS50011"/>
    </source>
</evidence>
<dbReference type="GO" id="GO:0016301">
    <property type="term" value="F:kinase activity"/>
    <property type="evidence" value="ECO:0007669"/>
    <property type="project" value="UniProtKB-KW"/>
</dbReference>
<evidence type="ECO:0000256" key="6">
    <source>
        <dbReference type="ARBA" id="ARBA00022840"/>
    </source>
</evidence>
<protein>
    <recommendedName>
        <fullName evidence="1">non-specific serine/threonine protein kinase</fullName>
        <ecNumber evidence="1">2.7.11.1</ecNumber>
    </recommendedName>
</protein>
<feature type="domain" description="Protein kinase" evidence="7">
    <location>
        <begin position="22"/>
        <end position="241"/>
    </location>
</feature>
<dbReference type="PROSITE" id="PS00109">
    <property type="entry name" value="PROTEIN_KINASE_TYR"/>
    <property type="match status" value="1"/>
</dbReference>
<keyword evidence="4" id="KW-0547">Nucleotide-binding</keyword>
<keyword evidence="3" id="KW-0808">Transferase</keyword>
<evidence type="ECO:0000256" key="1">
    <source>
        <dbReference type="ARBA" id="ARBA00012513"/>
    </source>
</evidence>
<organism evidence="8 9">
    <name type="scientific">Streptosporangium algeriense</name>
    <dbReference type="NCBI Taxonomy" id="1682748"/>
    <lineage>
        <taxon>Bacteria</taxon>
        <taxon>Bacillati</taxon>
        <taxon>Actinomycetota</taxon>
        <taxon>Actinomycetes</taxon>
        <taxon>Streptosporangiales</taxon>
        <taxon>Streptosporangiaceae</taxon>
        <taxon>Streptosporangium</taxon>
    </lineage>
</organism>
<keyword evidence="2" id="KW-0723">Serine/threonine-protein kinase</keyword>
<keyword evidence="6" id="KW-0067">ATP-binding</keyword>
<reference evidence="9" key="1">
    <citation type="journal article" date="2019" name="Int. J. Syst. Evol. Microbiol.">
        <title>The Global Catalogue of Microorganisms (GCM) 10K type strain sequencing project: providing services to taxonomists for standard genome sequencing and annotation.</title>
        <authorList>
            <consortium name="The Broad Institute Genomics Platform"/>
            <consortium name="The Broad Institute Genome Sequencing Center for Infectious Disease"/>
            <person name="Wu L."/>
            <person name="Ma J."/>
        </authorList>
    </citation>
    <scope>NUCLEOTIDE SEQUENCE [LARGE SCALE GENOMIC DNA]</scope>
    <source>
        <strain evidence="9">CCUG 62974</strain>
    </source>
</reference>
<dbReference type="EC" id="2.7.11.1" evidence="1"/>
<accession>A0ABW3DS67</accession>
<keyword evidence="5 8" id="KW-0418">Kinase</keyword>
<dbReference type="PROSITE" id="PS50011">
    <property type="entry name" value="PROTEIN_KINASE_DOM"/>
    <property type="match status" value="1"/>
</dbReference>
<sequence length="241" mass="26707">MTDFSRIRPGWRVGPTHDPDEYRLVRRVTSGGEGELWLAAQRDPGSPKERHWALKILIPSRISPQDPAGALTKLRVSRREVNHLQLNGLLIPYDEFEGPAPHPQGEPFSERGLYQISRWLDGTDLRSWTGGPNEAVVVIVELCRIVDQLHDRGYLHRDISPANVMVGADGSVTLIDITFIRDVDLGVRTRIGTPGSAAPEWRSGSTFATDRYSVGAVAYRILTGDHALPQLGAAEHARRAL</sequence>
<dbReference type="Gene3D" id="1.10.510.10">
    <property type="entry name" value="Transferase(Phosphotransferase) domain 1"/>
    <property type="match status" value="1"/>
</dbReference>
<evidence type="ECO:0000256" key="5">
    <source>
        <dbReference type="ARBA" id="ARBA00022777"/>
    </source>
</evidence>
<name>A0ABW3DS67_9ACTN</name>
<evidence type="ECO:0000256" key="2">
    <source>
        <dbReference type="ARBA" id="ARBA00022527"/>
    </source>
</evidence>
<evidence type="ECO:0000256" key="3">
    <source>
        <dbReference type="ARBA" id="ARBA00022679"/>
    </source>
</evidence>
<comment type="caution">
    <text evidence="8">The sequence shown here is derived from an EMBL/GenBank/DDBJ whole genome shotgun (WGS) entry which is preliminary data.</text>
</comment>
<dbReference type="SUPFAM" id="SSF56112">
    <property type="entry name" value="Protein kinase-like (PK-like)"/>
    <property type="match status" value="1"/>
</dbReference>
<dbReference type="Proteomes" id="UP001597024">
    <property type="component" value="Unassembled WGS sequence"/>
</dbReference>
<evidence type="ECO:0000256" key="4">
    <source>
        <dbReference type="ARBA" id="ARBA00022741"/>
    </source>
</evidence>
<dbReference type="InterPro" id="IPR008266">
    <property type="entry name" value="Tyr_kinase_AS"/>
</dbReference>
<dbReference type="PANTHER" id="PTHR43289">
    <property type="entry name" value="MITOGEN-ACTIVATED PROTEIN KINASE KINASE KINASE 20-RELATED"/>
    <property type="match status" value="1"/>
</dbReference>
<dbReference type="InterPro" id="IPR000719">
    <property type="entry name" value="Prot_kinase_dom"/>
</dbReference>
<dbReference type="InterPro" id="IPR011009">
    <property type="entry name" value="Kinase-like_dom_sf"/>
</dbReference>
<proteinExistence type="predicted"/>